<dbReference type="Pfam" id="PF16912">
    <property type="entry name" value="Glu_dehyd_C"/>
    <property type="match status" value="1"/>
</dbReference>
<dbReference type="InterPro" id="IPR011032">
    <property type="entry name" value="GroES-like_sf"/>
</dbReference>
<accession>A0A2V3UDD9</accession>
<evidence type="ECO:0000313" key="7">
    <source>
        <dbReference type="EMBL" id="PXW63242.1"/>
    </source>
</evidence>
<comment type="caution">
    <text evidence="7">The sequence shown here is derived from an EMBL/GenBank/DDBJ whole genome shotgun (WGS) entry which is preliminary data.</text>
</comment>
<comment type="cofactor">
    <cofactor evidence="1">
        <name>Zn(2+)</name>
        <dbReference type="ChEBI" id="CHEBI:29105"/>
    </cofactor>
</comment>
<dbReference type="PANTHER" id="PTHR43401">
    <property type="entry name" value="L-THREONINE 3-DEHYDROGENASE"/>
    <property type="match status" value="1"/>
</dbReference>
<dbReference type="InterPro" id="IPR031640">
    <property type="entry name" value="Glu_dehyd_C"/>
</dbReference>
<feature type="domain" description="Enoyl reductase (ER)" evidence="6">
    <location>
        <begin position="6"/>
        <end position="340"/>
    </location>
</feature>
<reference evidence="7 8" key="1">
    <citation type="submission" date="2018-05" db="EMBL/GenBank/DDBJ databases">
        <title>Genomic Encyclopedia of Type Strains, Phase IV (KMG-IV): sequencing the most valuable type-strain genomes for metagenomic binning, comparative biology and taxonomic classification.</title>
        <authorList>
            <person name="Goeker M."/>
        </authorList>
    </citation>
    <scope>NUCLEOTIDE SEQUENCE [LARGE SCALE GENOMIC DNA]</scope>
    <source>
        <strain evidence="7 8">DSM 6462</strain>
    </source>
</reference>
<dbReference type="InterPro" id="IPR020843">
    <property type="entry name" value="ER"/>
</dbReference>
<keyword evidence="4" id="KW-0560">Oxidoreductase</keyword>
<evidence type="ECO:0000256" key="5">
    <source>
        <dbReference type="SAM" id="MobiDB-lite"/>
    </source>
</evidence>
<dbReference type="Pfam" id="PF08240">
    <property type="entry name" value="ADH_N"/>
    <property type="match status" value="1"/>
</dbReference>
<keyword evidence="2" id="KW-0479">Metal-binding</keyword>
<dbReference type="OrthoDB" id="9809185at2"/>
<evidence type="ECO:0000256" key="3">
    <source>
        <dbReference type="ARBA" id="ARBA00022833"/>
    </source>
</evidence>
<evidence type="ECO:0000313" key="8">
    <source>
        <dbReference type="Proteomes" id="UP000248021"/>
    </source>
</evidence>
<sequence length="369" mass="38914">MIALRKTTSAFGAELVEMDTEPTPREGEVVIAVAAAGICGSDIHAYEWTPGYEFMTAAMPLTIGHEFAGTVQALGADVTGFKLGDRVTCWPTVSCGHCPACDAGTPEHCQNRSIIGLHIDGGFADRVRVPAINCRRIPDDLPFTVAALTEPLSVAVNAVDVGDVAPGDRVVVLGPGPIGLGIAFVAQTRGAKVLLCGLNDGLRLDKGREIGIAHCVDLAEEDLTDAVQRVFGGPADRVIEATGVARSVSDGLAVLRSGGVLVVAGIHSGHLDLDLTRFVRDKKQLRAAHDTTAQALENAIALLAAHADVLARLITHREPLSRAIEAFELARSRQAVKVLLVPQPPSQDLPERQDLPQTADLPQTESEIA</sequence>
<feature type="region of interest" description="Disordered" evidence="5">
    <location>
        <begin position="343"/>
        <end position="369"/>
    </location>
</feature>
<dbReference type="GO" id="GO:0016616">
    <property type="term" value="F:oxidoreductase activity, acting on the CH-OH group of donors, NAD or NADP as acceptor"/>
    <property type="evidence" value="ECO:0007669"/>
    <property type="project" value="UniProtKB-ARBA"/>
</dbReference>
<dbReference type="SUPFAM" id="SSF50129">
    <property type="entry name" value="GroES-like"/>
    <property type="match status" value="1"/>
</dbReference>
<dbReference type="PANTHER" id="PTHR43401:SF2">
    <property type="entry name" value="L-THREONINE 3-DEHYDROGENASE"/>
    <property type="match status" value="1"/>
</dbReference>
<dbReference type="Proteomes" id="UP000248021">
    <property type="component" value="Unassembled WGS sequence"/>
</dbReference>
<dbReference type="InterPro" id="IPR036291">
    <property type="entry name" value="NAD(P)-bd_dom_sf"/>
</dbReference>
<dbReference type="RefSeq" id="WP_110373399.1">
    <property type="nucleotide sequence ID" value="NZ_JAHBRY010000002.1"/>
</dbReference>
<organism evidence="7 8">
    <name type="scientific">Chelatococcus asaccharovorans</name>
    <dbReference type="NCBI Taxonomy" id="28210"/>
    <lineage>
        <taxon>Bacteria</taxon>
        <taxon>Pseudomonadati</taxon>
        <taxon>Pseudomonadota</taxon>
        <taxon>Alphaproteobacteria</taxon>
        <taxon>Hyphomicrobiales</taxon>
        <taxon>Chelatococcaceae</taxon>
        <taxon>Chelatococcus</taxon>
    </lineage>
</organism>
<dbReference type="Gene3D" id="3.40.50.720">
    <property type="entry name" value="NAD(P)-binding Rossmann-like Domain"/>
    <property type="match status" value="1"/>
</dbReference>
<protein>
    <submittedName>
        <fullName evidence="7">L-iditol 2-dehydrogenase</fullName>
    </submittedName>
</protein>
<keyword evidence="8" id="KW-1185">Reference proteome</keyword>
<dbReference type="PROSITE" id="PS00059">
    <property type="entry name" value="ADH_ZINC"/>
    <property type="match status" value="1"/>
</dbReference>
<dbReference type="SMART" id="SM00829">
    <property type="entry name" value="PKS_ER"/>
    <property type="match status" value="1"/>
</dbReference>
<dbReference type="InterPro" id="IPR002328">
    <property type="entry name" value="ADH_Zn_CS"/>
</dbReference>
<name>A0A2V3UDD9_9HYPH</name>
<dbReference type="GO" id="GO:0008270">
    <property type="term" value="F:zinc ion binding"/>
    <property type="evidence" value="ECO:0007669"/>
    <property type="project" value="InterPro"/>
</dbReference>
<evidence type="ECO:0000259" key="6">
    <source>
        <dbReference type="SMART" id="SM00829"/>
    </source>
</evidence>
<feature type="compositionally biased region" description="Polar residues" evidence="5">
    <location>
        <begin position="360"/>
        <end position="369"/>
    </location>
</feature>
<evidence type="ECO:0000256" key="1">
    <source>
        <dbReference type="ARBA" id="ARBA00001947"/>
    </source>
</evidence>
<dbReference type="InterPro" id="IPR013154">
    <property type="entry name" value="ADH-like_N"/>
</dbReference>
<dbReference type="EMBL" id="QJJK01000002">
    <property type="protein sequence ID" value="PXW63242.1"/>
    <property type="molecule type" value="Genomic_DNA"/>
</dbReference>
<dbReference type="SUPFAM" id="SSF51735">
    <property type="entry name" value="NAD(P)-binding Rossmann-fold domains"/>
    <property type="match status" value="1"/>
</dbReference>
<proteinExistence type="predicted"/>
<gene>
    <name evidence="7" type="ORF">C7450_102157</name>
</gene>
<evidence type="ECO:0000256" key="2">
    <source>
        <dbReference type="ARBA" id="ARBA00022723"/>
    </source>
</evidence>
<dbReference type="Gene3D" id="3.90.180.10">
    <property type="entry name" value="Medium-chain alcohol dehydrogenases, catalytic domain"/>
    <property type="match status" value="1"/>
</dbReference>
<evidence type="ECO:0000256" key="4">
    <source>
        <dbReference type="ARBA" id="ARBA00023002"/>
    </source>
</evidence>
<keyword evidence="3" id="KW-0862">Zinc</keyword>
<dbReference type="InterPro" id="IPR050129">
    <property type="entry name" value="Zn_alcohol_dh"/>
</dbReference>
<dbReference type="AlphaFoldDB" id="A0A2V3UDD9"/>